<sequence>MQTHSLFAVFAAAAVSVAAIPLKAAEEDYINRFDGSWSGSGSAKRPQDDSPWNIRCSMSGNSAQRSITIDGSCRAAVIVSRPFAANIRYNPRTKLYTGTYTGARVGPAKVSGRRRGDAVVMTVTWPRPLHGDRKATLTIRNSGNGQMAITLMDNLRPGGPVEKTTDVRLRRG</sequence>
<dbReference type="EMBL" id="BMCP01000001">
    <property type="protein sequence ID" value="GGE34952.1"/>
    <property type="molecule type" value="Genomic_DNA"/>
</dbReference>
<feature type="signal peptide" evidence="1">
    <location>
        <begin position="1"/>
        <end position="24"/>
    </location>
</feature>
<evidence type="ECO:0000313" key="3">
    <source>
        <dbReference type="Proteomes" id="UP000602745"/>
    </source>
</evidence>
<keyword evidence="1" id="KW-0732">Signal</keyword>
<reference evidence="2" key="2">
    <citation type="submission" date="2020-09" db="EMBL/GenBank/DDBJ databases">
        <authorList>
            <person name="Sun Q."/>
            <person name="Sedlacek I."/>
        </authorList>
    </citation>
    <scope>NUCLEOTIDE SEQUENCE</scope>
    <source>
        <strain evidence="2">CCM 7684</strain>
    </source>
</reference>
<name>A0A8J2VNK1_9RHOB</name>
<comment type="caution">
    <text evidence="2">The sequence shown here is derived from an EMBL/GenBank/DDBJ whole genome shotgun (WGS) entry which is preliminary data.</text>
</comment>
<evidence type="ECO:0008006" key="4">
    <source>
        <dbReference type="Google" id="ProtNLM"/>
    </source>
</evidence>
<proteinExistence type="predicted"/>
<gene>
    <name evidence="2" type="ORF">GCM10007276_10580</name>
</gene>
<protein>
    <recommendedName>
        <fullName evidence="4">DUF3617 family protein</fullName>
    </recommendedName>
</protein>
<reference evidence="2" key="1">
    <citation type="journal article" date="2014" name="Int. J. Syst. Evol. Microbiol.">
        <title>Complete genome sequence of Corynebacterium casei LMG S-19264T (=DSM 44701T), isolated from a smear-ripened cheese.</title>
        <authorList>
            <consortium name="US DOE Joint Genome Institute (JGI-PGF)"/>
            <person name="Walter F."/>
            <person name="Albersmeier A."/>
            <person name="Kalinowski J."/>
            <person name="Ruckert C."/>
        </authorList>
    </citation>
    <scope>NUCLEOTIDE SEQUENCE</scope>
    <source>
        <strain evidence="2">CCM 7684</strain>
    </source>
</reference>
<evidence type="ECO:0000313" key="2">
    <source>
        <dbReference type="EMBL" id="GGE34952.1"/>
    </source>
</evidence>
<feature type="chain" id="PRO_5035321728" description="DUF3617 family protein" evidence="1">
    <location>
        <begin position="25"/>
        <end position="172"/>
    </location>
</feature>
<keyword evidence="3" id="KW-1185">Reference proteome</keyword>
<dbReference type="RefSeq" id="WP_188408620.1">
    <property type="nucleotide sequence ID" value="NZ_BMCP01000001.1"/>
</dbReference>
<organism evidence="2 3">
    <name type="scientific">Agaricicola taiwanensis</name>
    <dbReference type="NCBI Taxonomy" id="591372"/>
    <lineage>
        <taxon>Bacteria</taxon>
        <taxon>Pseudomonadati</taxon>
        <taxon>Pseudomonadota</taxon>
        <taxon>Alphaproteobacteria</taxon>
        <taxon>Rhodobacterales</taxon>
        <taxon>Paracoccaceae</taxon>
        <taxon>Agaricicola</taxon>
    </lineage>
</organism>
<dbReference type="Proteomes" id="UP000602745">
    <property type="component" value="Unassembled WGS sequence"/>
</dbReference>
<evidence type="ECO:0000256" key="1">
    <source>
        <dbReference type="SAM" id="SignalP"/>
    </source>
</evidence>
<accession>A0A8J2VNK1</accession>
<dbReference type="AlphaFoldDB" id="A0A8J2VNK1"/>